<sequence length="85" mass="10442">MEPDIFMIWKRAPFFLEIQRSIYSEKVMNEKVNRYVSYYMSNEWQNSHATARLKSFPYSNVQFFQVQDIKQFLTFASKIYRNMSF</sequence>
<comment type="caution">
    <text evidence="1">The sequence shown here is derived from an EMBL/GenBank/DDBJ whole genome shotgun (WGS) entry which is preliminary data.</text>
</comment>
<accession>A0A9W4KS81</accession>
<dbReference type="AlphaFoldDB" id="A0A9W4KS81"/>
<protein>
    <submittedName>
        <fullName evidence="1">Uncharacterized protein</fullName>
    </submittedName>
</protein>
<name>A0A9W4KS81_9BACI</name>
<evidence type="ECO:0000313" key="1">
    <source>
        <dbReference type="EMBL" id="CAH0126607.1"/>
    </source>
</evidence>
<gene>
    <name evidence="1" type="ORF">SRABI133_00106</name>
</gene>
<evidence type="ECO:0000313" key="2">
    <source>
        <dbReference type="Proteomes" id="UP000789326"/>
    </source>
</evidence>
<proteinExistence type="predicted"/>
<dbReference type="Proteomes" id="UP000789326">
    <property type="component" value="Unassembled WGS sequence"/>
</dbReference>
<reference evidence="1" key="1">
    <citation type="submission" date="2021-11" db="EMBL/GenBank/DDBJ databases">
        <authorList>
            <person name="Bulgarelli D."/>
        </authorList>
    </citation>
    <scope>NUCLEOTIDE SEQUENCE</scope>
    <source>
        <strain evidence="1">Bi133</strain>
    </source>
</reference>
<dbReference type="EMBL" id="CAKKMG010000001">
    <property type="protein sequence ID" value="CAH0126607.1"/>
    <property type="molecule type" value="Genomic_DNA"/>
</dbReference>
<organism evidence="1 2">
    <name type="scientific">Peribacillus simplex</name>
    <dbReference type="NCBI Taxonomy" id="1478"/>
    <lineage>
        <taxon>Bacteria</taxon>
        <taxon>Bacillati</taxon>
        <taxon>Bacillota</taxon>
        <taxon>Bacilli</taxon>
        <taxon>Bacillales</taxon>
        <taxon>Bacillaceae</taxon>
        <taxon>Peribacillus</taxon>
    </lineage>
</organism>